<gene>
    <name evidence="4" type="ORF">A2633_00805</name>
</gene>
<proteinExistence type="predicted"/>
<dbReference type="InterPro" id="IPR001789">
    <property type="entry name" value="Sig_transdc_resp-reg_receiver"/>
</dbReference>
<dbReference type="PANTHER" id="PTHR44591:SF3">
    <property type="entry name" value="RESPONSE REGULATORY DOMAIN-CONTAINING PROTEIN"/>
    <property type="match status" value="1"/>
</dbReference>
<dbReference type="GO" id="GO:0000160">
    <property type="term" value="P:phosphorelay signal transduction system"/>
    <property type="evidence" value="ECO:0007669"/>
    <property type="project" value="InterPro"/>
</dbReference>
<dbReference type="Gene3D" id="3.40.50.2300">
    <property type="match status" value="1"/>
</dbReference>
<dbReference type="SUPFAM" id="SSF52172">
    <property type="entry name" value="CheY-like"/>
    <property type="match status" value="1"/>
</dbReference>
<dbReference type="InterPro" id="IPR050595">
    <property type="entry name" value="Bact_response_regulator"/>
</dbReference>
<evidence type="ECO:0000313" key="5">
    <source>
        <dbReference type="Proteomes" id="UP000177152"/>
    </source>
</evidence>
<dbReference type="SMART" id="SM00448">
    <property type="entry name" value="REC"/>
    <property type="match status" value="1"/>
</dbReference>
<feature type="modified residue" description="4-aspartylphosphate" evidence="2">
    <location>
        <position position="52"/>
    </location>
</feature>
<accession>A0A1G2K3H5</accession>
<dbReference type="EMBL" id="MHQC01000046">
    <property type="protein sequence ID" value="OGZ93966.1"/>
    <property type="molecule type" value="Genomic_DNA"/>
</dbReference>
<evidence type="ECO:0000256" key="1">
    <source>
        <dbReference type="ARBA" id="ARBA00022553"/>
    </source>
</evidence>
<name>A0A1G2K3H5_9BACT</name>
<dbReference type="Proteomes" id="UP000177152">
    <property type="component" value="Unassembled WGS sequence"/>
</dbReference>
<organism evidence="4 5">
    <name type="scientific">Candidatus Sungbacteria bacterium RIFCSPHIGHO2_01_FULL_47_32</name>
    <dbReference type="NCBI Taxonomy" id="1802264"/>
    <lineage>
        <taxon>Bacteria</taxon>
        <taxon>Candidatus Sungiibacteriota</taxon>
    </lineage>
</organism>
<comment type="caution">
    <text evidence="4">The sequence shown here is derived from an EMBL/GenBank/DDBJ whole genome shotgun (WGS) entry which is preliminary data.</text>
</comment>
<evidence type="ECO:0000313" key="4">
    <source>
        <dbReference type="EMBL" id="OGZ93966.1"/>
    </source>
</evidence>
<keyword evidence="1 2" id="KW-0597">Phosphoprotein</keyword>
<protein>
    <recommendedName>
        <fullName evidence="3">Response regulatory domain-containing protein</fullName>
    </recommendedName>
</protein>
<dbReference type="PROSITE" id="PS50110">
    <property type="entry name" value="RESPONSE_REGULATORY"/>
    <property type="match status" value="1"/>
</dbReference>
<dbReference type="AlphaFoldDB" id="A0A1G2K3H5"/>
<evidence type="ECO:0000256" key="2">
    <source>
        <dbReference type="PROSITE-ProRule" id="PRU00169"/>
    </source>
</evidence>
<reference evidence="4 5" key="1">
    <citation type="journal article" date="2016" name="Nat. Commun.">
        <title>Thousands of microbial genomes shed light on interconnected biogeochemical processes in an aquifer system.</title>
        <authorList>
            <person name="Anantharaman K."/>
            <person name="Brown C.T."/>
            <person name="Hug L.A."/>
            <person name="Sharon I."/>
            <person name="Castelle C.J."/>
            <person name="Probst A.J."/>
            <person name="Thomas B.C."/>
            <person name="Singh A."/>
            <person name="Wilkins M.J."/>
            <person name="Karaoz U."/>
            <person name="Brodie E.L."/>
            <person name="Williams K.H."/>
            <person name="Hubbard S.S."/>
            <person name="Banfield J.F."/>
        </authorList>
    </citation>
    <scope>NUCLEOTIDE SEQUENCE [LARGE SCALE GENOMIC DNA]</scope>
</reference>
<sequence length="113" mass="12832">MAKILIIEDEALLRGSLTAEFKRAGFDVSEAKDGWEGLQMARREHLDILLLDIILPKIQGLDVLKLLRGDPMGKNCPGCCLNESWRRRHRIPGRCFWSIFYSCKKRLDSGGSS</sequence>
<evidence type="ECO:0000259" key="3">
    <source>
        <dbReference type="PROSITE" id="PS50110"/>
    </source>
</evidence>
<dbReference type="PANTHER" id="PTHR44591">
    <property type="entry name" value="STRESS RESPONSE REGULATOR PROTEIN 1"/>
    <property type="match status" value="1"/>
</dbReference>
<dbReference type="Pfam" id="PF00072">
    <property type="entry name" value="Response_reg"/>
    <property type="match status" value="1"/>
</dbReference>
<feature type="domain" description="Response regulatory" evidence="3">
    <location>
        <begin position="3"/>
        <end position="113"/>
    </location>
</feature>
<dbReference type="InterPro" id="IPR011006">
    <property type="entry name" value="CheY-like_superfamily"/>
</dbReference>